<accession>A0A1U7LSK8</accession>
<dbReference type="Proteomes" id="UP000186594">
    <property type="component" value="Unassembled WGS sequence"/>
</dbReference>
<dbReference type="AlphaFoldDB" id="A0A1U7LSK8"/>
<gene>
    <name evidence="2" type="ORF">NEOLI_004301</name>
</gene>
<feature type="signal peptide" evidence="1">
    <location>
        <begin position="1"/>
        <end position="16"/>
    </location>
</feature>
<feature type="chain" id="PRO_5013069736" evidence="1">
    <location>
        <begin position="17"/>
        <end position="194"/>
    </location>
</feature>
<keyword evidence="3" id="KW-1185">Reference proteome</keyword>
<keyword evidence="1" id="KW-0732">Signal</keyword>
<comment type="caution">
    <text evidence="2">The sequence shown here is derived from an EMBL/GenBank/DDBJ whole genome shotgun (WGS) entry which is preliminary data.</text>
</comment>
<name>A0A1U7LSK8_NEOID</name>
<evidence type="ECO:0000256" key="1">
    <source>
        <dbReference type="SAM" id="SignalP"/>
    </source>
</evidence>
<reference evidence="2 3" key="1">
    <citation type="submission" date="2016-04" db="EMBL/GenBank/DDBJ databases">
        <title>Evolutionary innovation and constraint leading to complex multicellularity in the Ascomycota.</title>
        <authorList>
            <person name="Cisse O."/>
            <person name="Nguyen A."/>
            <person name="Hewitt D.A."/>
            <person name="Jedd G."/>
            <person name="Stajich J.E."/>
        </authorList>
    </citation>
    <scope>NUCLEOTIDE SEQUENCE [LARGE SCALE GENOMIC DNA]</scope>
    <source>
        <strain evidence="2 3">DAH-3</strain>
    </source>
</reference>
<sequence length="194" mass="21297">MRISIILAGLAASVTAEKVYFKAIGLNYDQLVNGNAQCENSDEDSQFPLSFDSTSGGLFLDTNIVPNPAVFTLRLDPSKNKVPNKMRWALLEESSKFVLESNGMFAVVASAQIGDVTFPYAAGFDAQFSGENGCPNDLEVLTWRNASWFCLKDQDGTGEKKLYIIDVKAFREGSCEPVMLKKVIVPESSYCNIL</sequence>
<evidence type="ECO:0000313" key="2">
    <source>
        <dbReference type="EMBL" id="OLL25647.1"/>
    </source>
</evidence>
<evidence type="ECO:0000313" key="3">
    <source>
        <dbReference type="Proteomes" id="UP000186594"/>
    </source>
</evidence>
<organism evidence="2 3">
    <name type="scientific">Neolecta irregularis (strain DAH-3)</name>
    <dbReference type="NCBI Taxonomy" id="1198029"/>
    <lineage>
        <taxon>Eukaryota</taxon>
        <taxon>Fungi</taxon>
        <taxon>Dikarya</taxon>
        <taxon>Ascomycota</taxon>
        <taxon>Taphrinomycotina</taxon>
        <taxon>Neolectales</taxon>
        <taxon>Neolectaceae</taxon>
        <taxon>Neolecta</taxon>
    </lineage>
</organism>
<protein>
    <submittedName>
        <fullName evidence="2">Uncharacterized protein</fullName>
    </submittedName>
</protein>
<proteinExistence type="predicted"/>
<dbReference type="EMBL" id="LXFE01000342">
    <property type="protein sequence ID" value="OLL25647.1"/>
    <property type="molecule type" value="Genomic_DNA"/>
</dbReference>